<evidence type="ECO:0000313" key="13">
    <source>
        <dbReference type="Proteomes" id="UP000240830"/>
    </source>
</evidence>
<dbReference type="GO" id="GO:0051028">
    <property type="term" value="P:mRNA transport"/>
    <property type="evidence" value="ECO:0007669"/>
    <property type="project" value="UniProtKB-KW"/>
</dbReference>
<evidence type="ECO:0000256" key="4">
    <source>
        <dbReference type="ARBA" id="ARBA00022574"/>
    </source>
</evidence>
<keyword evidence="4 11" id="KW-0853">WD repeat</keyword>
<keyword evidence="10" id="KW-0539">Nucleus</keyword>
<dbReference type="GO" id="GO:0032008">
    <property type="term" value="P:positive regulation of TOR signaling"/>
    <property type="evidence" value="ECO:0007669"/>
    <property type="project" value="TreeGrafter"/>
</dbReference>
<dbReference type="InterPro" id="IPR037363">
    <property type="entry name" value="Sec13/Seh1_fam"/>
</dbReference>
<evidence type="ECO:0000256" key="6">
    <source>
        <dbReference type="ARBA" id="ARBA00022816"/>
    </source>
</evidence>
<keyword evidence="3" id="KW-0813">Transport</keyword>
<dbReference type="Gene3D" id="2.130.10.10">
    <property type="entry name" value="YVTN repeat-like/Quinoprotein amine dehydrogenase"/>
    <property type="match status" value="1"/>
</dbReference>
<comment type="subcellular location">
    <subcellularLocation>
        <location evidence="1">Nucleus</location>
        <location evidence="1">Nuclear pore complex</location>
    </subcellularLocation>
</comment>
<evidence type="ECO:0000313" key="12">
    <source>
        <dbReference type="EMBL" id="PJF19571.1"/>
    </source>
</evidence>
<evidence type="ECO:0000256" key="8">
    <source>
        <dbReference type="ARBA" id="ARBA00023010"/>
    </source>
</evidence>
<feature type="repeat" description="WD" evidence="11">
    <location>
        <begin position="12"/>
        <end position="55"/>
    </location>
</feature>
<dbReference type="Pfam" id="PF00400">
    <property type="entry name" value="WD40"/>
    <property type="match status" value="2"/>
</dbReference>
<comment type="similarity">
    <text evidence="2">Belongs to the WD repeat SEC13 family.</text>
</comment>
<dbReference type="Proteomes" id="UP000240830">
    <property type="component" value="Unassembled WGS sequence"/>
</dbReference>
<evidence type="ECO:0000256" key="1">
    <source>
        <dbReference type="ARBA" id="ARBA00004567"/>
    </source>
</evidence>
<dbReference type="EMBL" id="MTSL01000051">
    <property type="protein sequence ID" value="PJF19571.1"/>
    <property type="molecule type" value="Genomic_DNA"/>
</dbReference>
<comment type="caution">
    <text evidence="12">The sequence shown here is derived from an EMBL/GenBank/DDBJ whole genome shotgun (WGS) entry which is preliminary data.</text>
</comment>
<evidence type="ECO:0000256" key="10">
    <source>
        <dbReference type="ARBA" id="ARBA00023242"/>
    </source>
</evidence>
<gene>
    <name evidence="12" type="ORF">PSACC_00621</name>
</gene>
<dbReference type="PANTHER" id="PTHR11024:SF2">
    <property type="entry name" value="PROTEIN SEC13 HOMOLOG"/>
    <property type="match status" value="1"/>
</dbReference>
<evidence type="ECO:0000256" key="3">
    <source>
        <dbReference type="ARBA" id="ARBA00022448"/>
    </source>
</evidence>
<dbReference type="GO" id="GO:0032527">
    <property type="term" value="P:protein exit from endoplasmic reticulum"/>
    <property type="evidence" value="ECO:0007669"/>
    <property type="project" value="TreeGrafter"/>
</dbReference>
<sequence length="164" mass="18218">MKTTLVKRAPNVVRHEGPVWQVAWAHPKFGSLLASCSYDGRVIIWKESQGTWIKVKEHKGHESSVNSVAWAPHDFGLLLACAASDGKVSVLTYKTEEAVWDVKEWNAHQIGCNAVAWCPSARPDSLLSAMPSGTASDVPIFAEMRLATGGCDNLIKIWKYRFYF</sequence>
<keyword evidence="5" id="KW-0677">Repeat</keyword>
<accession>A0A2H9TP84</accession>
<evidence type="ECO:0000256" key="9">
    <source>
        <dbReference type="ARBA" id="ARBA00023132"/>
    </source>
</evidence>
<dbReference type="PANTHER" id="PTHR11024">
    <property type="entry name" value="NUCLEAR PORE COMPLEX PROTEIN SEC13 / SEH1 FAMILY MEMBER"/>
    <property type="match status" value="1"/>
</dbReference>
<dbReference type="InterPro" id="IPR036322">
    <property type="entry name" value="WD40_repeat_dom_sf"/>
</dbReference>
<dbReference type="GO" id="GO:0090114">
    <property type="term" value="P:COPII-coated vesicle budding"/>
    <property type="evidence" value="ECO:0007669"/>
    <property type="project" value="TreeGrafter"/>
</dbReference>
<organism evidence="12 13">
    <name type="scientific">Paramicrosporidium saccamoebae</name>
    <dbReference type="NCBI Taxonomy" id="1246581"/>
    <lineage>
        <taxon>Eukaryota</taxon>
        <taxon>Fungi</taxon>
        <taxon>Fungi incertae sedis</taxon>
        <taxon>Cryptomycota</taxon>
        <taxon>Cryptomycota incertae sedis</taxon>
        <taxon>Paramicrosporidium</taxon>
    </lineage>
</organism>
<dbReference type="AlphaFoldDB" id="A0A2H9TP84"/>
<keyword evidence="9" id="KW-0906">Nuclear pore complex</keyword>
<keyword evidence="6" id="KW-0509">mRNA transport</keyword>
<keyword evidence="13" id="KW-1185">Reference proteome</keyword>
<dbReference type="PROSITE" id="PS50082">
    <property type="entry name" value="WD_REPEATS_2"/>
    <property type="match status" value="1"/>
</dbReference>
<dbReference type="GO" id="GO:0005198">
    <property type="term" value="F:structural molecule activity"/>
    <property type="evidence" value="ECO:0007669"/>
    <property type="project" value="InterPro"/>
</dbReference>
<keyword evidence="7" id="KW-0653">Protein transport</keyword>
<dbReference type="SUPFAM" id="SSF50978">
    <property type="entry name" value="WD40 repeat-like"/>
    <property type="match status" value="1"/>
</dbReference>
<name>A0A2H9TP84_9FUNG</name>
<proteinExistence type="inferred from homology"/>
<dbReference type="GO" id="GO:0031080">
    <property type="term" value="C:nuclear pore outer ring"/>
    <property type="evidence" value="ECO:0007669"/>
    <property type="project" value="TreeGrafter"/>
</dbReference>
<dbReference type="InterPro" id="IPR015943">
    <property type="entry name" value="WD40/YVTN_repeat-like_dom_sf"/>
</dbReference>
<evidence type="ECO:0000256" key="7">
    <source>
        <dbReference type="ARBA" id="ARBA00022927"/>
    </source>
</evidence>
<keyword evidence="8" id="KW-0811">Translocation</keyword>
<protein>
    <submittedName>
        <fullName evidence="12">SEC13-like protein</fullName>
    </submittedName>
</protein>
<evidence type="ECO:0000256" key="5">
    <source>
        <dbReference type="ARBA" id="ARBA00022737"/>
    </source>
</evidence>
<dbReference type="GO" id="GO:0006606">
    <property type="term" value="P:protein import into nucleus"/>
    <property type="evidence" value="ECO:0007669"/>
    <property type="project" value="TreeGrafter"/>
</dbReference>
<dbReference type="InterPro" id="IPR001680">
    <property type="entry name" value="WD40_rpt"/>
</dbReference>
<dbReference type="GO" id="GO:0030127">
    <property type="term" value="C:COPII vesicle coat"/>
    <property type="evidence" value="ECO:0007669"/>
    <property type="project" value="TreeGrafter"/>
</dbReference>
<dbReference type="SMART" id="SM00320">
    <property type="entry name" value="WD40"/>
    <property type="match status" value="3"/>
</dbReference>
<evidence type="ECO:0000256" key="11">
    <source>
        <dbReference type="PROSITE-ProRule" id="PRU00221"/>
    </source>
</evidence>
<reference evidence="12 13" key="1">
    <citation type="submission" date="2016-10" db="EMBL/GenBank/DDBJ databases">
        <title>The genome of Paramicrosporidium saccamoebae is the missing link in understanding Cryptomycota and Microsporidia evolution.</title>
        <authorList>
            <person name="Quandt C.A."/>
            <person name="Beaudet D."/>
            <person name="Corsaro D."/>
            <person name="Michel R."/>
            <person name="Corradi N."/>
            <person name="James T."/>
        </authorList>
    </citation>
    <scope>NUCLEOTIDE SEQUENCE [LARGE SCALE GENOMIC DNA]</scope>
    <source>
        <strain evidence="12 13">KSL3</strain>
    </source>
</reference>
<dbReference type="STRING" id="1246581.A0A2H9TP84"/>
<dbReference type="OrthoDB" id="364224at2759"/>
<evidence type="ECO:0000256" key="2">
    <source>
        <dbReference type="ARBA" id="ARBA00010102"/>
    </source>
</evidence>